<proteinExistence type="predicted"/>
<evidence type="ECO:0000259" key="1">
    <source>
        <dbReference type="Pfam" id="PF05523"/>
    </source>
</evidence>
<sequence length="131" mass="14847">MAKIFTLDTFNSTSGNLTVYNNTLPGDIKRVFYIHSAGNAQRGGHRHHKAWNALICLVGQCHVYVQDGQKEEDYTLVSPDTCLVLEPKDWHVMDQFSDDAVLLVLSNEPYDQADYIDEPYPSSRYAHVNNS</sequence>
<dbReference type="Proteomes" id="UP000664628">
    <property type="component" value="Unassembled WGS sequence"/>
</dbReference>
<gene>
    <name evidence="2" type="ORF">J2I46_02635</name>
</gene>
<comment type="caution">
    <text evidence="2">The sequence shown here is derived from an EMBL/GenBank/DDBJ whole genome shotgun (WGS) entry which is preliminary data.</text>
</comment>
<keyword evidence="3" id="KW-1185">Reference proteome</keyword>
<reference evidence="2 3" key="1">
    <citation type="submission" date="2021-03" db="EMBL/GenBank/DDBJ databases">
        <title>Fibrella sp. HMF5405 genome sequencing and assembly.</title>
        <authorList>
            <person name="Kang H."/>
            <person name="Kim H."/>
            <person name="Bae S."/>
            <person name="Joh K."/>
        </authorList>
    </citation>
    <scope>NUCLEOTIDE SEQUENCE [LARGE SCALE GENOMIC DNA]</scope>
    <source>
        <strain evidence="2 3">HMF5405</strain>
    </source>
</reference>
<dbReference type="RefSeq" id="WP_207327371.1">
    <property type="nucleotide sequence ID" value="NZ_JAFMYW010000001.1"/>
</dbReference>
<name>A0ABS3JBV3_9BACT</name>
<protein>
    <submittedName>
        <fullName evidence="2">FdtA/QdtA family cupin domain-containing protein</fullName>
    </submittedName>
</protein>
<dbReference type="InterPro" id="IPR014710">
    <property type="entry name" value="RmlC-like_jellyroll"/>
</dbReference>
<evidence type="ECO:0000313" key="2">
    <source>
        <dbReference type="EMBL" id="MBO0947463.1"/>
    </source>
</evidence>
<evidence type="ECO:0000313" key="3">
    <source>
        <dbReference type="Proteomes" id="UP000664628"/>
    </source>
</evidence>
<feature type="domain" description="Sugar 3,4-ketoisomerase QdtA cupin" evidence="1">
    <location>
        <begin position="3"/>
        <end position="118"/>
    </location>
</feature>
<dbReference type="InterPro" id="IPR008894">
    <property type="entry name" value="QdtA_cupin_dom"/>
</dbReference>
<dbReference type="CDD" id="cd20292">
    <property type="entry name" value="cupin_QdtA-like"/>
    <property type="match status" value="1"/>
</dbReference>
<organism evidence="2 3">
    <name type="scientific">Fibrella forsythiae</name>
    <dbReference type="NCBI Taxonomy" id="2817061"/>
    <lineage>
        <taxon>Bacteria</taxon>
        <taxon>Pseudomonadati</taxon>
        <taxon>Bacteroidota</taxon>
        <taxon>Cytophagia</taxon>
        <taxon>Cytophagales</taxon>
        <taxon>Spirosomataceae</taxon>
        <taxon>Fibrella</taxon>
    </lineage>
</organism>
<accession>A0ABS3JBV3</accession>
<dbReference type="SUPFAM" id="SSF51182">
    <property type="entry name" value="RmlC-like cupins"/>
    <property type="match status" value="1"/>
</dbReference>
<dbReference type="EMBL" id="JAFMYW010000001">
    <property type="protein sequence ID" value="MBO0947463.1"/>
    <property type="molecule type" value="Genomic_DNA"/>
</dbReference>
<dbReference type="Gene3D" id="2.60.120.10">
    <property type="entry name" value="Jelly Rolls"/>
    <property type="match status" value="1"/>
</dbReference>
<dbReference type="Pfam" id="PF05523">
    <property type="entry name" value="FdtA"/>
    <property type="match status" value="1"/>
</dbReference>
<dbReference type="InterPro" id="IPR011051">
    <property type="entry name" value="RmlC_Cupin_sf"/>
</dbReference>